<reference evidence="4 5" key="1">
    <citation type="submission" date="2016-10" db="EMBL/GenBank/DDBJ databases">
        <authorList>
            <person name="de Groot N.N."/>
        </authorList>
    </citation>
    <scope>NUCLEOTIDE SEQUENCE [LARGE SCALE GENOMIC DNA]</scope>
    <source>
        <strain evidence="4 5">DSM 19547</strain>
    </source>
</reference>
<evidence type="ECO:0000259" key="2">
    <source>
        <dbReference type="Pfam" id="PF01408"/>
    </source>
</evidence>
<dbReference type="InterPro" id="IPR055170">
    <property type="entry name" value="GFO_IDH_MocA-like_dom"/>
</dbReference>
<dbReference type="Pfam" id="PF22725">
    <property type="entry name" value="GFO_IDH_MocA_C3"/>
    <property type="match status" value="1"/>
</dbReference>
<dbReference type="InterPro" id="IPR036291">
    <property type="entry name" value="NAD(P)-bd_dom_sf"/>
</dbReference>
<sequence length="343" mass="36157">MLMSDTRTTVETATRKPRLGFVGLGWIGRHRMEAIAASGHAEIVALSDPAPEAVEASAALSPGAARCASLDEVLAERPDGVVIATPSAMHADQTIRALEAGAAVFCQKPLGRTRDEAEAAVAAARRADRLLHVDLSYRHTAALRAIRTALDAGALGEVFAVDLTFHNAYGPDKPWFFDVTQSGGGCVMDLGVHLVDMALWALDFPEVADVSAHLYAGGRPLEDAEAQVEDFAVVTLTLATGAVVRLTCSWNLPAGRDAVIGADFYGTGGGASFANVDGSFFNFTAHLHEGTASRAVAVPPDDWGGRAAAAWAERLARDPRFDPSAENLVRLSGVLDRVYAGLR</sequence>
<evidence type="ECO:0000259" key="3">
    <source>
        <dbReference type="Pfam" id="PF22725"/>
    </source>
</evidence>
<dbReference type="Gene3D" id="3.30.360.10">
    <property type="entry name" value="Dihydrodipicolinate Reductase, domain 2"/>
    <property type="match status" value="1"/>
</dbReference>
<gene>
    <name evidence="4" type="ORF">SAMN04488047_107177</name>
</gene>
<dbReference type="InterPro" id="IPR050463">
    <property type="entry name" value="Gfo/Idh/MocA_oxidrdct_glycsds"/>
</dbReference>
<dbReference type="GO" id="GO:0016491">
    <property type="term" value="F:oxidoreductase activity"/>
    <property type="evidence" value="ECO:0007669"/>
    <property type="project" value="UniProtKB-KW"/>
</dbReference>
<protein>
    <submittedName>
        <fullName evidence="4">Predicted dehydrogenase</fullName>
    </submittedName>
</protein>
<dbReference type="SUPFAM" id="SSF51735">
    <property type="entry name" value="NAD(P)-binding Rossmann-fold domains"/>
    <property type="match status" value="1"/>
</dbReference>
<dbReference type="EMBL" id="FOXA01000007">
    <property type="protein sequence ID" value="SFP51219.1"/>
    <property type="molecule type" value="Genomic_DNA"/>
</dbReference>
<accession>A0A1I5QY81</accession>
<dbReference type="Gene3D" id="3.40.50.720">
    <property type="entry name" value="NAD(P)-binding Rossmann-like Domain"/>
    <property type="match status" value="1"/>
</dbReference>
<dbReference type="PANTHER" id="PTHR43818">
    <property type="entry name" value="BCDNA.GH03377"/>
    <property type="match status" value="1"/>
</dbReference>
<dbReference type="STRING" id="441119.SAMN04488047_107177"/>
<organism evidence="4 5">
    <name type="scientific">Tranquillimonas alkanivorans</name>
    <dbReference type="NCBI Taxonomy" id="441119"/>
    <lineage>
        <taxon>Bacteria</taxon>
        <taxon>Pseudomonadati</taxon>
        <taxon>Pseudomonadota</taxon>
        <taxon>Alphaproteobacteria</taxon>
        <taxon>Rhodobacterales</taxon>
        <taxon>Roseobacteraceae</taxon>
        <taxon>Tranquillimonas</taxon>
    </lineage>
</organism>
<dbReference type="PANTHER" id="PTHR43818:SF11">
    <property type="entry name" value="BCDNA.GH03377"/>
    <property type="match status" value="1"/>
</dbReference>
<evidence type="ECO:0000313" key="5">
    <source>
        <dbReference type="Proteomes" id="UP000199356"/>
    </source>
</evidence>
<evidence type="ECO:0000313" key="4">
    <source>
        <dbReference type="EMBL" id="SFP51219.1"/>
    </source>
</evidence>
<dbReference type="GO" id="GO:0000166">
    <property type="term" value="F:nucleotide binding"/>
    <property type="evidence" value="ECO:0007669"/>
    <property type="project" value="InterPro"/>
</dbReference>
<name>A0A1I5QY81_9RHOB</name>
<feature type="domain" description="GFO/IDH/MocA-like oxidoreductase" evidence="3">
    <location>
        <begin position="144"/>
        <end position="270"/>
    </location>
</feature>
<keyword evidence="1" id="KW-0560">Oxidoreductase</keyword>
<dbReference type="InterPro" id="IPR000683">
    <property type="entry name" value="Gfo/Idh/MocA-like_OxRdtase_N"/>
</dbReference>
<proteinExistence type="predicted"/>
<dbReference type="Pfam" id="PF01408">
    <property type="entry name" value="GFO_IDH_MocA"/>
    <property type="match status" value="1"/>
</dbReference>
<dbReference type="AlphaFoldDB" id="A0A1I5QY81"/>
<keyword evidence="5" id="KW-1185">Reference proteome</keyword>
<evidence type="ECO:0000256" key="1">
    <source>
        <dbReference type="ARBA" id="ARBA00023002"/>
    </source>
</evidence>
<feature type="domain" description="Gfo/Idh/MocA-like oxidoreductase N-terminal" evidence="2">
    <location>
        <begin position="18"/>
        <end position="134"/>
    </location>
</feature>
<dbReference type="Proteomes" id="UP000199356">
    <property type="component" value="Unassembled WGS sequence"/>
</dbReference>
<dbReference type="SUPFAM" id="SSF55347">
    <property type="entry name" value="Glyceraldehyde-3-phosphate dehydrogenase-like, C-terminal domain"/>
    <property type="match status" value="1"/>
</dbReference>